<comment type="caution">
    <text evidence="4">The sequence shown here is derived from an EMBL/GenBank/DDBJ whole genome shotgun (WGS) entry which is preliminary data.</text>
</comment>
<sequence length="280" mass="30963">MEAEYNERLPQYRTNITIPSTTPYSEKTVSFGASLSYFPNMHFVHRRSNSATAIPLLFIHSFGATFIEVARMIESLCDPVTTPTPGRTSEQAFHVVSPSIPGFGFSDAAGDANFGIEGAADVLDALMQKLGYSRYMVHGSNWGFLVARSIALRHQRSCIAIHTAGLVVPKPTLRHTPLLWLRYQIARLTEAKYPWLSFGYTPEDFSTSHDDDNANHRASPPWWTPHAQYTSSSSIEHLATETSTLAYALADSPTGLLAFIIDLIRPQSTPLPTLTNPPLP</sequence>
<evidence type="ECO:0000256" key="2">
    <source>
        <dbReference type="ARBA" id="ARBA00022801"/>
    </source>
</evidence>
<name>A0ABR3PA69_9PEZI</name>
<protein>
    <recommendedName>
        <fullName evidence="3">AB hydrolase-1 domain-containing protein</fullName>
    </recommendedName>
</protein>
<keyword evidence="5" id="KW-1185">Reference proteome</keyword>
<feature type="domain" description="AB hydrolase-1" evidence="3">
    <location>
        <begin position="55"/>
        <end position="171"/>
    </location>
</feature>
<reference evidence="4 5" key="1">
    <citation type="submission" date="2024-07" db="EMBL/GenBank/DDBJ databases">
        <title>Draft sequence of the Neodothiora populina.</title>
        <authorList>
            <person name="Drown D.D."/>
            <person name="Schuette U.S."/>
            <person name="Buechlein A.B."/>
            <person name="Rusch D.R."/>
            <person name="Winton L.W."/>
            <person name="Adams G.A."/>
        </authorList>
    </citation>
    <scope>NUCLEOTIDE SEQUENCE [LARGE SCALE GENOMIC DNA]</scope>
    <source>
        <strain evidence="4 5">CPC 39397</strain>
    </source>
</reference>
<evidence type="ECO:0000256" key="1">
    <source>
        <dbReference type="ARBA" id="ARBA00010088"/>
    </source>
</evidence>
<evidence type="ECO:0000313" key="4">
    <source>
        <dbReference type="EMBL" id="KAL1302929.1"/>
    </source>
</evidence>
<dbReference type="PANTHER" id="PTHR21661:SF71">
    <property type="entry name" value="EPOXIDE HYDROLASE N-TERMINAL DOMAIN-CONTAINING PROTEIN"/>
    <property type="match status" value="1"/>
</dbReference>
<dbReference type="Gene3D" id="3.40.50.1820">
    <property type="entry name" value="alpha/beta hydrolase"/>
    <property type="match status" value="1"/>
</dbReference>
<dbReference type="PANTHER" id="PTHR21661">
    <property type="entry name" value="EPOXIDE HYDROLASE 1-RELATED"/>
    <property type="match status" value="1"/>
</dbReference>
<dbReference type="GeneID" id="95976952"/>
<evidence type="ECO:0000313" key="5">
    <source>
        <dbReference type="Proteomes" id="UP001562354"/>
    </source>
</evidence>
<dbReference type="InterPro" id="IPR029058">
    <property type="entry name" value="AB_hydrolase_fold"/>
</dbReference>
<gene>
    <name evidence="4" type="ORF">AAFC00_003250</name>
</gene>
<dbReference type="Pfam" id="PF00561">
    <property type="entry name" value="Abhydrolase_1"/>
    <property type="match status" value="1"/>
</dbReference>
<accession>A0ABR3PA69</accession>
<dbReference type="EMBL" id="JBFMKM010000012">
    <property type="protein sequence ID" value="KAL1302929.1"/>
    <property type="molecule type" value="Genomic_DNA"/>
</dbReference>
<keyword evidence="2" id="KW-0378">Hydrolase</keyword>
<dbReference type="Proteomes" id="UP001562354">
    <property type="component" value="Unassembled WGS sequence"/>
</dbReference>
<comment type="similarity">
    <text evidence="1">Belongs to the peptidase S33 family.</text>
</comment>
<dbReference type="RefSeq" id="XP_069199205.1">
    <property type="nucleotide sequence ID" value="XM_069348074.1"/>
</dbReference>
<proteinExistence type="inferred from homology"/>
<organism evidence="4 5">
    <name type="scientific">Neodothiora populina</name>
    <dbReference type="NCBI Taxonomy" id="2781224"/>
    <lineage>
        <taxon>Eukaryota</taxon>
        <taxon>Fungi</taxon>
        <taxon>Dikarya</taxon>
        <taxon>Ascomycota</taxon>
        <taxon>Pezizomycotina</taxon>
        <taxon>Dothideomycetes</taxon>
        <taxon>Dothideomycetidae</taxon>
        <taxon>Dothideales</taxon>
        <taxon>Dothioraceae</taxon>
        <taxon>Neodothiora</taxon>
    </lineage>
</organism>
<dbReference type="SUPFAM" id="SSF53474">
    <property type="entry name" value="alpha/beta-Hydrolases"/>
    <property type="match status" value="1"/>
</dbReference>
<dbReference type="InterPro" id="IPR000073">
    <property type="entry name" value="AB_hydrolase_1"/>
</dbReference>
<evidence type="ECO:0000259" key="3">
    <source>
        <dbReference type="Pfam" id="PF00561"/>
    </source>
</evidence>